<proteinExistence type="predicted"/>
<accession>A0ACB9KXE2</accession>
<protein>
    <submittedName>
        <fullName evidence="1">Uncharacterized protein</fullName>
    </submittedName>
</protein>
<dbReference type="Proteomes" id="UP000828941">
    <property type="component" value="Chromosome 13"/>
</dbReference>
<organism evidence="1 2">
    <name type="scientific">Bauhinia variegata</name>
    <name type="common">Purple orchid tree</name>
    <name type="synonym">Phanera variegata</name>
    <dbReference type="NCBI Taxonomy" id="167791"/>
    <lineage>
        <taxon>Eukaryota</taxon>
        <taxon>Viridiplantae</taxon>
        <taxon>Streptophyta</taxon>
        <taxon>Embryophyta</taxon>
        <taxon>Tracheophyta</taxon>
        <taxon>Spermatophyta</taxon>
        <taxon>Magnoliopsida</taxon>
        <taxon>eudicotyledons</taxon>
        <taxon>Gunneridae</taxon>
        <taxon>Pentapetalae</taxon>
        <taxon>rosids</taxon>
        <taxon>fabids</taxon>
        <taxon>Fabales</taxon>
        <taxon>Fabaceae</taxon>
        <taxon>Cercidoideae</taxon>
        <taxon>Cercideae</taxon>
        <taxon>Bauhiniinae</taxon>
        <taxon>Bauhinia</taxon>
    </lineage>
</organism>
<name>A0ACB9KXE2_BAUVA</name>
<dbReference type="EMBL" id="CM039438">
    <property type="protein sequence ID" value="KAI4301807.1"/>
    <property type="molecule type" value="Genomic_DNA"/>
</dbReference>
<comment type="caution">
    <text evidence="1">The sequence shown here is derived from an EMBL/GenBank/DDBJ whole genome shotgun (WGS) entry which is preliminary data.</text>
</comment>
<reference evidence="1 2" key="1">
    <citation type="journal article" date="2022" name="DNA Res.">
        <title>Chromosomal-level genome assembly of the orchid tree Bauhinia variegata (Leguminosae; Cercidoideae) supports the allotetraploid origin hypothesis of Bauhinia.</title>
        <authorList>
            <person name="Zhong Y."/>
            <person name="Chen Y."/>
            <person name="Zheng D."/>
            <person name="Pang J."/>
            <person name="Liu Y."/>
            <person name="Luo S."/>
            <person name="Meng S."/>
            <person name="Qian L."/>
            <person name="Wei D."/>
            <person name="Dai S."/>
            <person name="Zhou R."/>
        </authorList>
    </citation>
    <scope>NUCLEOTIDE SEQUENCE [LARGE SCALE GENOMIC DNA]</scope>
    <source>
        <strain evidence="1">BV-YZ2020</strain>
    </source>
</reference>
<gene>
    <name evidence="1" type="ORF">L6164_035051</name>
</gene>
<evidence type="ECO:0000313" key="1">
    <source>
        <dbReference type="EMBL" id="KAI4301807.1"/>
    </source>
</evidence>
<evidence type="ECO:0000313" key="2">
    <source>
        <dbReference type="Proteomes" id="UP000828941"/>
    </source>
</evidence>
<sequence>MAPFKLGVFLLLSVIASLLLSPVQSRNDEEEKLLQDINQYRESLKLGVLNEVNKASCLADRIADYLEDQPCQNANDYYPDSSGNSKFPNLQKLARKCRININTTTDGVIMPVCVPDLEQDAVLSNYTKTDHYAKYLNNSKYTGVGVGSEDDWMVVILSTNSSTGTFSSAASLLVSAWMGHYLLPLFLASLLLPFLN</sequence>
<keyword evidence="2" id="KW-1185">Reference proteome</keyword>